<gene>
    <name evidence="2" type="ORF">KIL84_000727</name>
</gene>
<comment type="caution">
    <text evidence="2">The sequence shown here is derived from an EMBL/GenBank/DDBJ whole genome shotgun (WGS) entry which is preliminary data.</text>
</comment>
<dbReference type="AlphaFoldDB" id="A0A9D3WZ45"/>
<sequence length="118" mass="12696">MRPLFPGMTCATPQTRPGRVSALSQDKGKWRRSRSSGGRRRKRGREEVNYRAGDTELGSPSPLCLAASFSPAAHGGTAVREDKGDRGSINTQRESARPRALRAPARDGQTDTGAAFSL</sequence>
<proteinExistence type="predicted"/>
<dbReference type="EMBL" id="JAHDVG010000484">
    <property type="protein sequence ID" value="KAH1169742.1"/>
    <property type="molecule type" value="Genomic_DNA"/>
</dbReference>
<evidence type="ECO:0000256" key="1">
    <source>
        <dbReference type="SAM" id="MobiDB-lite"/>
    </source>
</evidence>
<accession>A0A9D3WZ45</accession>
<name>A0A9D3WZ45_9SAUR</name>
<organism evidence="2 3">
    <name type="scientific">Mauremys mutica</name>
    <name type="common">yellowpond turtle</name>
    <dbReference type="NCBI Taxonomy" id="74926"/>
    <lineage>
        <taxon>Eukaryota</taxon>
        <taxon>Metazoa</taxon>
        <taxon>Chordata</taxon>
        <taxon>Craniata</taxon>
        <taxon>Vertebrata</taxon>
        <taxon>Euteleostomi</taxon>
        <taxon>Archelosauria</taxon>
        <taxon>Testudinata</taxon>
        <taxon>Testudines</taxon>
        <taxon>Cryptodira</taxon>
        <taxon>Durocryptodira</taxon>
        <taxon>Testudinoidea</taxon>
        <taxon>Geoemydidae</taxon>
        <taxon>Geoemydinae</taxon>
        <taxon>Mauremys</taxon>
    </lineage>
</organism>
<evidence type="ECO:0000313" key="3">
    <source>
        <dbReference type="Proteomes" id="UP000827986"/>
    </source>
</evidence>
<feature type="region of interest" description="Disordered" evidence="1">
    <location>
        <begin position="1"/>
        <end position="118"/>
    </location>
</feature>
<dbReference type="Proteomes" id="UP000827986">
    <property type="component" value="Unassembled WGS sequence"/>
</dbReference>
<protein>
    <submittedName>
        <fullName evidence="2">Uncharacterized protein</fullName>
    </submittedName>
</protein>
<reference evidence="2" key="1">
    <citation type="submission" date="2021-09" db="EMBL/GenBank/DDBJ databases">
        <title>The genome of Mauremys mutica provides insights into the evolution of semi-aquatic lifestyle.</title>
        <authorList>
            <person name="Gong S."/>
            <person name="Gao Y."/>
        </authorList>
    </citation>
    <scope>NUCLEOTIDE SEQUENCE</scope>
    <source>
        <strain evidence="2">MM-2020</strain>
        <tissue evidence="2">Muscle</tissue>
    </source>
</reference>
<evidence type="ECO:0000313" key="2">
    <source>
        <dbReference type="EMBL" id="KAH1169742.1"/>
    </source>
</evidence>
<feature type="compositionally biased region" description="Basic residues" evidence="1">
    <location>
        <begin position="29"/>
        <end position="43"/>
    </location>
</feature>
<keyword evidence="3" id="KW-1185">Reference proteome</keyword>